<gene>
    <name evidence="2" type="ORF">B9W14_02385</name>
</gene>
<dbReference type="EMBL" id="CP020953">
    <property type="protein sequence ID" value="AWI03391.1"/>
    <property type="molecule type" value="Genomic_DNA"/>
</dbReference>
<reference evidence="3" key="1">
    <citation type="submission" date="2017-04" db="EMBL/GenBank/DDBJ databases">
        <authorList>
            <person name="Song Y."/>
            <person name="Cho B.-K."/>
        </authorList>
    </citation>
    <scope>NUCLEOTIDE SEQUENCE [LARGE SCALE GENOMIC DNA]</scope>
    <source>
        <strain evidence="3">SL1</strain>
    </source>
</reference>
<evidence type="ECO:0000259" key="1">
    <source>
        <dbReference type="SMART" id="SM00849"/>
    </source>
</evidence>
<dbReference type="Pfam" id="PF00753">
    <property type="entry name" value="Lactamase_B"/>
    <property type="match status" value="1"/>
</dbReference>
<dbReference type="InterPro" id="IPR001279">
    <property type="entry name" value="Metallo-B-lactamas"/>
</dbReference>
<dbReference type="Proteomes" id="UP000244910">
    <property type="component" value="Chromosome"/>
</dbReference>
<dbReference type="KEGG" id="cdrk:B9W14_02385"/>
<dbReference type="InterPro" id="IPR050662">
    <property type="entry name" value="Sec-metab_biosynth-thioest"/>
</dbReference>
<dbReference type="Gene3D" id="3.60.15.10">
    <property type="entry name" value="Ribonuclease Z/Hydroxyacylglutathione hydrolase-like"/>
    <property type="match status" value="1"/>
</dbReference>
<evidence type="ECO:0000313" key="3">
    <source>
        <dbReference type="Proteomes" id="UP000244910"/>
    </source>
</evidence>
<proteinExistence type="predicted"/>
<feature type="domain" description="Metallo-beta-lactamase" evidence="1">
    <location>
        <begin position="10"/>
        <end position="225"/>
    </location>
</feature>
<organism evidence="2 3">
    <name type="scientific">Clostridium drakei</name>
    <dbReference type="NCBI Taxonomy" id="332101"/>
    <lineage>
        <taxon>Bacteria</taxon>
        <taxon>Bacillati</taxon>
        <taxon>Bacillota</taxon>
        <taxon>Clostridia</taxon>
        <taxon>Eubacteriales</taxon>
        <taxon>Clostridiaceae</taxon>
        <taxon>Clostridium</taxon>
    </lineage>
</organism>
<dbReference type="OrthoDB" id="9802248at2"/>
<accession>A0A2U8DLU6</accession>
<keyword evidence="3" id="KW-1185">Reference proteome</keyword>
<sequence length="254" mass="29004">MDIICLKLSATNCYLLKIKNGYLLVDTGYESDLTVFEQELHKNSINIKDINYLFLTHHHNDHSGLINFLVEKNNNIRIIMHKYASEALKTGKNVDLLRNEKRGVPNKRVRFLMIMRKKLKSSWTSTFPVYKTRDTDIIVEGDNTSILKKLGMDGKIVYTPGHTKGDISLVVDDGNCFCGDSVMNHPIVNILGAKYMTIGIENLDEYYNSWNKLILNCSRIIYPAHGKPFNVTKLKRNIGKIKTLVPTPDIMIKS</sequence>
<dbReference type="SMART" id="SM00849">
    <property type="entry name" value="Lactamase_B"/>
    <property type="match status" value="1"/>
</dbReference>
<evidence type="ECO:0000313" key="2">
    <source>
        <dbReference type="EMBL" id="AWI03391.1"/>
    </source>
</evidence>
<dbReference type="SUPFAM" id="SSF56281">
    <property type="entry name" value="Metallo-hydrolase/oxidoreductase"/>
    <property type="match status" value="1"/>
</dbReference>
<protein>
    <recommendedName>
        <fullName evidence="1">Metallo-beta-lactamase domain-containing protein</fullName>
    </recommendedName>
</protein>
<dbReference type="RefSeq" id="WP_032078925.1">
    <property type="nucleotide sequence ID" value="NZ_CP020953.1"/>
</dbReference>
<dbReference type="PANTHER" id="PTHR23131">
    <property type="entry name" value="ENDORIBONUCLEASE LACTB2"/>
    <property type="match status" value="1"/>
</dbReference>
<name>A0A2U8DLU6_9CLOT</name>
<dbReference type="InterPro" id="IPR036866">
    <property type="entry name" value="RibonucZ/Hydroxyglut_hydro"/>
</dbReference>
<dbReference type="AlphaFoldDB" id="A0A2U8DLU6"/>